<evidence type="ECO:0000313" key="2">
    <source>
        <dbReference type="Proteomes" id="UP001164733"/>
    </source>
</evidence>
<dbReference type="EMBL" id="CP086240">
    <property type="protein sequence ID" value="WAG63230.1"/>
    <property type="molecule type" value="Genomic_DNA"/>
</dbReference>
<reference evidence="1" key="1">
    <citation type="submission" date="2021-11" db="EMBL/GenBank/DDBJ databases">
        <title>Clostridia strains as spoilage organisms.</title>
        <authorList>
            <person name="Wambui J."/>
            <person name="Stevens M.J.A."/>
            <person name="Stephan R."/>
        </authorList>
    </citation>
    <scope>NUCLEOTIDE SEQUENCE</scope>
    <source>
        <strain evidence="1">CF009</strain>
        <plasmid evidence="1">pCF009-a</plasmid>
    </source>
</reference>
<organism evidence="1 2">
    <name type="scientific">Clostridium estertheticum</name>
    <dbReference type="NCBI Taxonomy" id="238834"/>
    <lineage>
        <taxon>Bacteria</taxon>
        <taxon>Bacillati</taxon>
        <taxon>Bacillota</taxon>
        <taxon>Clostridia</taxon>
        <taxon>Eubacteriales</taxon>
        <taxon>Clostridiaceae</taxon>
        <taxon>Clostridium</taxon>
    </lineage>
</organism>
<geneLocation type="plasmid" evidence="1 2">
    <name>pCF009-a</name>
</geneLocation>
<accession>A0AA47I9I1</accession>
<dbReference type="Proteomes" id="UP001164733">
    <property type="component" value="Plasmid pCF009-a"/>
</dbReference>
<sequence length="76" mass="8914">MEILNIANGDISIIKEKYIHAETVPKIGNMVGWLIDAIKKDYKQPISKIKVDNFNNYKQRTYDFDDLEKKLLGWDI</sequence>
<keyword evidence="1" id="KW-0614">Plasmid</keyword>
<dbReference type="AlphaFoldDB" id="A0AA47I9I1"/>
<proteinExistence type="predicted"/>
<gene>
    <name evidence="1" type="ORF">LL038_25155</name>
</gene>
<protein>
    <submittedName>
        <fullName evidence="1">Uncharacterized protein</fullName>
    </submittedName>
</protein>
<name>A0AA47I9I1_9CLOT</name>
<evidence type="ECO:0000313" key="1">
    <source>
        <dbReference type="EMBL" id="WAG63230.1"/>
    </source>
</evidence>
<dbReference type="RefSeq" id="WP_216126758.1">
    <property type="nucleotide sequence ID" value="NZ_CP086240.1"/>
</dbReference>